<dbReference type="InterPro" id="IPR044997">
    <property type="entry name" value="F-box_plant"/>
</dbReference>
<dbReference type="InterPro" id="IPR055411">
    <property type="entry name" value="LRR_FXL15/At3g58940/PEG3-like"/>
</dbReference>
<evidence type="ECO:0000313" key="2">
    <source>
        <dbReference type="EMBL" id="CAH2063322.1"/>
    </source>
</evidence>
<dbReference type="AlphaFoldDB" id="A0AAU9SE04"/>
<evidence type="ECO:0000259" key="1">
    <source>
        <dbReference type="PROSITE" id="PS50181"/>
    </source>
</evidence>
<dbReference type="Proteomes" id="UP000836841">
    <property type="component" value="Chromosome 5"/>
</dbReference>
<dbReference type="InterPro" id="IPR036047">
    <property type="entry name" value="F-box-like_dom_sf"/>
</dbReference>
<dbReference type="Gene3D" id="1.20.1280.50">
    <property type="match status" value="1"/>
</dbReference>
<proteinExistence type="predicted"/>
<dbReference type="SUPFAM" id="SSF81383">
    <property type="entry name" value="F-box domain"/>
    <property type="match status" value="1"/>
</dbReference>
<feature type="domain" description="F-box" evidence="1">
    <location>
        <begin position="28"/>
        <end position="64"/>
    </location>
</feature>
<dbReference type="InterPro" id="IPR032675">
    <property type="entry name" value="LRR_dom_sf"/>
</dbReference>
<dbReference type="Pfam" id="PF00646">
    <property type="entry name" value="F-box"/>
    <property type="match status" value="1"/>
</dbReference>
<dbReference type="EMBL" id="OU466861">
    <property type="protein sequence ID" value="CAH2063322.1"/>
    <property type="molecule type" value="Genomic_DNA"/>
</dbReference>
<dbReference type="CDD" id="cd22160">
    <property type="entry name" value="F-box_AtFBL13-like"/>
    <property type="match status" value="1"/>
</dbReference>
<name>A0AAU9SE04_THLAR</name>
<accession>A0AAU9SE04</accession>
<dbReference type="InterPro" id="IPR053781">
    <property type="entry name" value="F-box_AtFBL13-like"/>
</dbReference>
<organism evidence="2 3">
    <name type="scientific">Thlaspi arvense</name>
    <name type="common">Field penny-cress</name>
    <dbReference type="NCBI Taxonomy" id="13288"/>
    <lineage>
        <taxon>Eukaryota</taxon>
        <taxon>Viridiplantae</taxon>
        <taxon>Streptophyta</taxon>
        <taxon>Embryophyta</taxon>
        <taxon>Tracheophyta</taxon>
        <taxon>Spermatophyta</taxon>
        <taxon>Magnoliopsida</taxon>
        <taxon>eudicotyledons</taxon>
        <taxon>Gunneridae</taxon>
        <taxon>Pentapetalae</taxon>
        <taxon>rosids</taxon>
        <taxon>malvids</taxon>
        <taxon>Brassicales</taxon>
        <taxon>Brassicaceae</taxon>
        <taxon>Thlaspideae</taxon>
        <taxon>Thlaspi</taxon>
    </lineage>
</organism>
<evidence type="ECO:0000313" key="3">
    <source>
        <dbReference type="Proteomes" id="UP000836841"/>
    </source>
</evidence>
<dbReference type="Pfam" id="PF24758">
    <property type="entry name" value="LRR_At5g56370"/>
    <property type="match status" value="1"/>
</dbReference>
<sequence length="422" mass="48789">MTIVTRLLSLSSLEARRKKFQYRIINNDDRISKLPDELLHDILSRLSTKEAVMTSLVSPRWVDLWRWRPHLILDMRKVLNKTHINDIHKVSIRLANSMTKTLKNHGGPLESCIIHHYLSQCENGTLKSWINIATRMKDTKNLTLVNHNYHGIDERYQAKTLLRLRRDAFSHHSLTSLSLCGFSLSGPRAFRNCSNLKTLKLLDSVITQATLLTNVLAACPSLEVIVLRVTSLTHGDVLKIENNNLKVLQVAYAYEIENIEVYAACLDVLDLKFIECEEENFILAAPNIRQFKRDYWVCSSDAHLSYNVSYLAQEKKNIWHELMMSGFFHSRRGSLSVSLDVTNPKEVEILKEVLLMWNTREMTELEILFKNNNAAEKDGKCSTNGRAHEKLWEDAKPFPNADFRVSVVRMYNSTVRIRKKLR</sequence>
<dbReference type="InterPro" id="IPR001810">
    <property type="entry name" value="F-box_dom"/>
</dbReference>
<reference evidence="2 3" key="1">
    <citation type="submission" date="2022-03" db="EMBL/GenBank/DDBJ databases">
        <authorList>
            <person name="Nunn A."/>
            <person name="Chopra R."/>
            <person name="Nunn A."/>
            <person name="Contreras Garrido A."/>
        </authorList>
    </citation>
    <scope>NUCLEOTIDE SEQUENCE [LARGE SCALE GENOMIC DNA]</scope>
</reference>
<gene>
    <name evidence="2" type="ORF">TAV2_LOCUS17164</name>
</gene>
<dbReference type="PROSITE" id="PS50181">
    <property type="entry name" value="FBOX"/>
    <property type="match status" value="1"/>
</dbReference>
<dbReference type="SMART" id="SM00256">
    <property type="entry name" value="FBOX"/>
    <property type="match status" value="1"/>
</dbReference>
<protein>
    <recommendedName>
        <fullName evidence="1">F-box domain-containing protein</fullName>
    </recommendedName>
</protein>
<dbReference type="PANTHER" id="PTHR32153">
    <property type="entry name" value="OJ000223_09.16 PROTEIN"/>
    <property type="match status" value="1"/>
</dbReference>
<keyword evidence="3" id="KW-1185">Reference proteome</keyword>
<dbReference type="SUPFAM" id="SSF52047">
    <property type="entry name" value="RNI-like"/>
    <property type="match status" value="1"/>
</dbReference>
<dbReference type="Gene3D" id="3.80.10.10">
    <property type="entry name" value="Ribonuclease Inhibitor"/>
    <property type="match status" value="1"/>
</dbReference>